<dbReference type="Proteomes" id="UP000276215">
    <property type="component" value="Unassembled WGS sequence"/>
</dbReference>
<sequence>MPIESDIKVEDNIVFMSYSDSIFTILDSNTSTDEESIHECDAYIDNNQRGPDSYIQNDQESLNNPANSSSPWFQFEESHTESDTNFPEADIQDKNEWYPFPS</sequence>
<accession>A0A3N4IWW3</accession>
<keyword evidence="3" id="KW-1185">Reference proteome</keyword>
<organism evidence="2 3">
    <name type="scientific">Choiromyces venosus 120613-1</name>
    <dbReference type="NCBI Taxonomy" id="1336337"/>
    <lineage>
        <taxon>Eukaryota</taxon>
        <taxon>Fungi</taxon>
        <taxon>Dikarya</taxon>
        <taxon>Ascomycota</taxon>
        <taxon>Pezizomycotina</taxon>
        <taxon>Pezizomycetes</taxon>
        <taxon>Pezizales</taxon>
        <taxon>Tuberaceae</taxon>
        <taxon>Choiromyces</taxon>
    </lineage>
</organism>
<evidence type="ECO:0000313" key="2">
    <source>
        <dbReference type="EMBL" id="RPA90305.1"/>
    </source>
</evidence>
<evidence type="ECO:0000313" key="3">
    <source>
        <dbReference type="Proteomes" id="UP000276215"/>
    </source>
</evidence>
<protein>
    <submittedName>
        <fullName evidence="2">Uncharacterized protein</fullName>
    </submittedName>
</protein>
<gene>
    <name evidence="2" type="ORF">L873DRAFT_1848866</name>
</gene>
<dbReference type="EMBL" id="ML120531">
    <property type="protein sequence ID" value="RPA90305.1"/>
    <property type="molecule type" value="Genomic_DNA"/>
</dbReference>
<evidence type="ECO:0000256" key="1">
    <source>
        <dbReference type="SAM" id="MobiDB-lite"/>
    </source>
</evidence>
<dbReference type="AlphaFoldDB" id="A0A3N4IWW3"/>
<name>A0A3N4IWW3_9PEZI</name>
<feature type="compositionally biased region" description="Polar residues" evidence="1">
    <location>
        <begin position="45"/>
        <end position="72"/>
    </location>
</feature>
<feature type="region of interest" description="Disordered" evidence="1">
    <location>
        <begin position="45"/>
        <end position="102"/>
    </location>
</feature>
<proteinExistence type="predicted"/>
<reference evidence="2 3" key="1">
    <citation type="journal article" date="2018" name="Nat. Ecol. Evol.">
        <title>Pezizomycetes genomes reveal the molecular basis of ectomycorrhizal truffle lifestyle.</title>
        <authorList>
            <person name="Murat C."/>
            <person name="Payen T."/>
            <person name="Noel B."/>
            <person name="Kuo A."/>
            <person name="Morin E."/>
            <person name="Chen J."/>
            <person name="Kohler A."/>
            <person name="Krizsan K."/>
            <person name="Balestrini R."/>
            <person name="Da Silva C."/>
            <person name="Montanini B."/>
            <person name="Hainaut M."/>
            <person name="Levati E."/>
            <person name="Barry K.W."/>
            <person name="Belfiori B."/>
            <person name="Cichocki N."/>
            <person name="Clum A."/>
            <person name="Dockter R.B."/>
            <person name="Fauchery L."/>
            <person name="Guy J."/>
            <person name="Iotti M."/>
            <person name="Le Tacon F."/>
            <person name="Lindquist E.A."/>
            <person name="Lipzen A."/>
            <person name="Malagnac F."/>
            <person name="Mello A."/>
            <person name="Molinier V."/>
            <person name="Miyauchi S."/>
            <person name="Poulain J."/>
            <person name="Riccioni C."/>
            <person name="Rubini A."/>
            <person name="Sitrit Y."/>
            <person name="Splivallo R."/>
            <person name="Traeger S."/>
            <person name="Wang M."/>
            <person name="Zifcakova L."/>
            <person name="Wipf D."/>
            <person name="Zambonelli A."/>
            <person name="Paolocci F."/>
            <person name="Nowrousian M."/>
            <person name="Ottonello S."/>
            <person name="Baldrian P."/>
            <person name="Spatafora J.W."/>
            <person name="Henrissat B."/>
            <person name="Nagy L.G."/>
            <person name="Aury J.M."/>
            <person name="Wincker P."/>
            <person name="Grigoriev I.V."/>
            <person name="Bonfante P."/>
            <person name="Martin F.M."/>
        </authorList>
    </citation>
    <scope>NUCLEOTIDE SEQUENCE [LARGE SCALE GENOMIC DNA]</scope>
    <source>
        <strain evidence="2 3">120613-1</strain>
    </source>
</reference>